<dbReference type="Proteomes" id="UP001498421">
    <property type="component" value="Unassembled WGS sequence"/>
</dbReference>
<gene>
    <name evidence="1" type="ORF">QQZ08_001840</name>
</gene>
<dbReference type="EMBL" id="JAZAVK010000010">
    <property type="protein sequence ID" value="KAK7431622.1"/>
    <property type="molecule type" value="Genomic_DNA"/>
</dbReference>
<reference evidence="1 2" key="1">
    <citation type="journal article" date="2025" name="Microbiol. Resour. Announc.">
        <title>Draft genome sequences for Neonectria magnoliae and Neonectria punicea, canker pathogens of Liriodendron tulipifera and Acer saccharum in West Virginia.</title>
        <authorList>
            <person name="Petronek H.M."/>
            <person name="Kasson M.T."/>
            <person name="Metheny A.M."/>
            <person name="Stauder C.M."/>
            <person name="Lovett B."/>
            <person name="Lynch S.C."/>
            <person name="Garnas J.R."/>
            <person name="Kasson L.R."/>
            <person name="Stajich J.E."/>
        </authorList>
    </citation>
    <scope>NUCLEOTIDE SEQUENCE [LARGE SCALE GENOMIC DNA]</scope>
    <source>
        <strain evidence="1 2">NRRL 64651</strain>
    </source>
</reference>
<comment type="caution">
    <text evidence="1">The sequence shown here is derived from an EMBL/GenBank/DDBJ whole genome shotgun (WGS) entry which is preliminary data.</text>
</comment>
<evidence type="ECO:0000313" key="2">
    <source>
        <dbReference type="Proteomes" id="UP001498421"/>
    </source>
</evidence>
<proteinExistence type="predicted"/>
<protein>
    <submittedName>
        <fullName evidence="1">Uncharacterized protein</fullName>
    </submittedName>
</protein>
<evidence type="ECO:0000313" key="1">
    <source>
        <dbReference type="EMBL" id="KAK7431622.1"/>
    </source>
</evidence>
<sequence>MASAATTGTPPQAGTSAEEDFKLFLQEFKKAASLSKKQTQAFQNTTLEDVKNVIASIEQK</sequence>
<organism evidence="1 2">
    <name type="scientific">Neonectria magnoliae</name>
    <dbReference type="NCBI Taxonomy" id="2732573"/>
    <lineage>
        <taxon>Eukaryota</taxon>
        <taxon>Fungi</taxon>
        <taxon>Dikarya</taxon>
        <taxon>Ascomycota</taxon>
        <taxon>Pezizomycotina</taxon>
        <taxon>Sordariomycetes</taxon>
        <taxon>Hypocreomycetidae</taxon>
        <taxon>Hypocreales</taxon>
        <taxon>Nectriaceae</taxon>
        <taxon>Neonectria</taxon>
    </lineage>
</organism>
<keyword evidence="2" id="KW-1185">Reference proteome</keyword>
<name>A0ABR1IDD2_9HYPO</name>
<accession>A0ABR1IDD2</accession>